<dbReference type="InterPro" id="IPR002859">
    <property type="entry name" value="PKD/REJ-like"/>
</dbReference>
<dbReference type="OrthoDB" id="6120486at2759"/>
<organism evidence="7 8">
    <name type="scientific">Mytilus coruscus</name>
    <name type="common">Sea mussel</name>
    <dbReference type="NCBI Taxonomy" id="42192"/>
    <lineage>
        <taxon>Eukaryota</taxon>
        <taxon>Metazoa</taxon>
        <taxon>Spiralia</taxon>
        <taxon>Lophotrochozoa</taxon>
        <taxon>Mollusca</taxon>
        <taxon>Bivalvia</taxon>
        <taxon>Autobranchia</taxon>
        <taxon>Pteriomorphia</taxon>
        <taxon>Mytilida</taxon>
        <taxon>Mytiloidea</taxon>
        <taxon>Mytilidae</taxon>
        <taxon>Mytilinae</taxon>
        <taxon>Mytilus</taxon>
    </lineage>
</organism>
<dbReference type="AlphaFoldDB" id="A0A6J8EA14"/>
<comment type="subcellular location">
    <subcellularLocation>
        <location evidence="1">Secreted</location>
    </subcellularLocation>
</comment>
<keyword evidence="4" id="KW-0677">Repeat</keyword>
<dbReference type="SUPFAM" id="SSF82895">
    <property type="entry name" value="TSP-1 type 1 repeat"/>
    <property type="match status" value="4"/>
</dbReference>
<dbReference type="Pfam" id="PF02010">
    <property type="entry name" value="REJ"/>
    <property type="match status" value="1"/>
</dbReference>
<feature type="domain" description="PKD/REJ-like" evidence="6">
    <location>
        <begin position="742"/>
        <end position="1032"/>
    </location>
</feature>
<name>A0A6J8EA14_MYTCO</name>
<dbReference type="Gene3D" id="2.20.100.10">
    <property type="entry name" value="Thrombospondin type-1 (TSP1) repeat"/>
    <property type="match status" value="4"/>
</dbReference>
<keyword evidence="8" id="KW-1185">Reference proteome</keyword>
<dbReference type="SMART" id="SM00209">
    <property type="entry name" value="TSP1"/>
    <property type="match status" value="4"/>
</dbReference>
<dbReference type="Proteomes" id="UP000507470">
    <property type="component" value="Unassembled WGS sequence"/>
</dbReference>
<accession>A0A6J8EA14</accession>
<dbReference type="Pfam" id="PF00090">
    <property type="entry name" value="TSP_1"/>
    <property type="match status" value="2"/>
</dbReference>
<proteinExistence type="predicted"/>
<evidence type="ECO:0000256" key="3">
    <source>
        <dbReference type="ARBA" id="ARBA00022729"/>
    </source>
</evidence>
<dbReference type="InterPro" id="IPR052065">
    <property type="entry name" value="Compl_asym_regulator"/>
</dbReference>
<evidence type="ECO:0000313" key="7">
    <source>
        <dbReference type="EMBL" id="CAC5417554.1"/>
    </source>
</evidence>
<evidence type="ECO:0000256" key="5">
    <source>
        <dbReference type="ARBA" id="ARBA00023157"/>
    </source>
</evidence>
<evidence type="ECO:0000313" key="8">
    <source>
        <dbReference type="Proteomes" id="UP000507470"/>
    </source>
</evidence>
<keyword evidence="3" id="KW-0732">Signal</keyword>
<dbReference type="PROSITE" id="PS50092">
    <property type="entry name" value="TSP1"/>
    <property type="match status" value="4"/>
</dbReference>
<evidence type="ECO:0000259" key="6">
    <source>
        <dbReference type="Pfam" id="PF02010"/>
    </source>
</evidence>
<keyword evidence="5" id="KW-1015">Disulfide bond</keyword>
<evidence type="ECO:0000256" key="2">
    <source>
        <dbReference type="ARBA" id="ARBA00022525"/>
    </source>
</evidence>
<dbReference type="InterPro" id="IPR036383">
    <property type="entry name" value="TSP1_rpt_sf"/>
</dbReference>
<dbReference type="InterPro" id="IPR000884">
    <property type="entry name" value="TSP1_rpt"/>
</dbReference>
<reference evidence="7 8" key="1">
    <citation type="submission" date="2020-06" db="EMBL/GenBank/DDBJ databases">
        <authorList>
            <person name="Li R."/>
            <person name="Bekaert M."/>
        </authorList>
    </citation>
    <scope>NUCLEOTIDE SEQUENCE [LARGE SCALE GENOMIC DNA]</scope>
    <source>
        <strain evidence="8">wild</strain>
    </source>
</reference>
<evidence type="ECO:0000256" key="4">
    <source>
        <dbReference type="ARBA" id="ARBA00022737"/>
    </source>
</evidence>
<gene>
    <name evidence="7" type="ORF">MCOR_50048</name>
</gene>
<dbReference type="PANTHER" id="PTHR22906:SF43">
    <property type="entry name" value="PROPERDIN"/>
    <property type="match status" value="1"/>
</dbReference>
<sequence length="1039" mass="116924">MDGGYTAWTPWGDCSGNCNGKTSKSRTCHNPTPCNGGKDCQDLGTDKLEKQCGPVDGQWGSWGSWESCINPNPDPWDINGLGTRIRQRYCNENAPICGGADCIGTDTDSENCTVITNTRIIYHRWSFCKPEAGVKDQTCVGTRSRNIKLVNDRTFEVLNQTEETESCYQTLSVMDGGYTTWTAWADCSGDCNAMTSKSRTCHNPTPCNGGKDCQDLGTDKLEKQCGPVNGQWGSWGSWGPCSNPDPTSIYGTGTHIRRRYCNETAPICGGDDCIGSGTDSGNCREVPPCLTPKILDERYLRKDSPMVIYTSARVEIYPLTRNNCTQSNILFNFWNLYLIEPTNGNETQMGNSTYTLNFRIDSDVGLYRLYTKIGYPENMFYWMEESMYIQIVHPPPHASIRGGNGRTIGKGLIDFDALSVSYNLINGPGDPSGLTFQWKCLNFVTNSLYKLIQLNIDQSNAFNDQTNKEETKWYQTGFTSFVEEQVPWINASVLNKRIKYYRSTGTNCSKADAFFVKIDADNNTDSNVTTQQYFELVQLTQIYDIKYIKDMKKNPNSTMDKSDVLPLPSYDTLVKNELLTFLDVLFDESKLLSYTTDFYGMLSSSYLTLESIMQLQGLDGLPPSADINFFNNLTIWLQTARRGIDISYQIQEVLDTFDNYLSYVNHGLELTDFIGIDGYILMSIDSSRNCLLDFLAEITEGFIEINSYDWFDMKDKERFYTEWIENELYQSSACPGFVGSVNGTGSLNVSGGDVDAGMGYLLIVRVDFEGAVSYFTQFAQSVNGTPPLIEVECRFNCMKKTALTSIMSLKSSCPFCTVDQLRGAKFWWNVKDFDTLTRSAEDNKNWQQWMLSEENRRQFVIKADVLTANAGYLIEAYLQLSTGTVSMAIWSVTTNILPYGGSCEIENASRGEFKVTVSNWKDEGFRSVKNPSIDWKEQINYRILEMIGGKEVILYYGFEEENYITLKPGLAVDNYTIAVRVQIYDIFVDYTECTVDPGKVSPKYAAMDPSSISAYLTSAAENIDYYFNSGNVKAGCDEY</sequence>
<dbReference type="EMBL" id="CACVKT020008761">
    <property type="protein sequence ID" value="CAC5417554.1"/>
    <property type="molecule type" value="Genomic_DNA"/>
</dbReference>
<protein>
    <recommendedName>
        <fullName evidence="6">PKD/REJ-like domain-containing protein</fullName>
    </recommendedName>
</protein>
<evidence type="ECO:0000256" key="1">
    <source>
        <dbReference type="ARBA" id="ARBA00004613"/>
    </source>
</evidence>
<keyword evidence="2" id="KW-0964">Secreted</keyword>
<dbReference type="PANTHER" id="PTHR22906">
    <property type="entry name" value="PROPERDIN"/>
    <property type="match status" value="1"/>
</dbReference>